<dbReference type="GO" id="GO:0005737">
    <property type="term" value="C:cytoplasm"/>
    <property type="evidence" value="ECO:0007669"/>
    <property type="project" value="TreeGrafter"/>
</dbReference>
<evidence type="ECO:0000256" key="2">
    <source>
        <dbReference type="ARBA" id="ARBA00022723"/>
    </source>
</evidence>
<dbReference type="InterPro" id="IPR015813">
    <property type="entry name" value="Pyrv/PenolPyrv_kinase-like_dom"/>
</dbReference>
<organism evidence="6">
    <name type="scientific">Paraburkholderia sprentiae WSM5005</name>
    <dbReference type="NCBI Taxonomy" id="754502"/>
    <lineage>
        <taxon>Bacteria</taxon>
        <taxon>Pseudomonadati</taxon>
        <taxon>Pseudomonadota</taxon>
        <taxon>Betaproteobacteria</taxon>
        <taxon>Burkholderiales</taxon>
        <taxon>Burkholderiaceae</taxon>
        <taxon>Paraburkholderia</taxon>
    </lineage>
</organism>
<dbReference type="AlphaFoldDB" id="A0A1I9YQE7"/>
<gene>
    <name evidence="6" type="ORF">BJG93_23980</name>
</gene>
<evidence type="ECO:0000259" key="5">
    <source>
        <dbReference type="Pfam" id="PF03328"/>
    </source>
</evidence>
<feature type="domain" description="HpcH/HpaI aldolase/citrate lyase" evidence="5">
    <location>
        <begin position="1"/>
        <end position="103"/>
    </location>
</feature>
<dbReference type="PANTHER" id="PTHR30502">
    <property type="entry name" value="2-KETO-3-DEOXY-L-RHAMNONATE ALDOLASE"/>
    <property type="match status" value="1"/>
</dbReference>
<dbReference type="STRING" id="754502.BJG93_23980"/>
<dbReference type="PANTHER" id="PTHR30502:SF0">
    <property type="entry name" value="PHOSPHOENOLPYRUVATE CARBOXYLASE FAMILY PROTEIN"/>
    <property type="match status" value="1"/>
</dbReference>
<evidence type="ECO:0000256" key="1">
    <source>
        <dbReference type="ARBA" id="ARBA00005568"/>
    </source>
</evidence>
<dbReference type="GO" id="GO:0046872">
    <property type="term" value="F:metal ion binding"/>
    <property type="evidence" value="ECO:0007669"/>
    <property type="project" value="UniProtKB-KW"/>
</dbReference>
<dbReference type="EMBL" id="CP017562">
    <property type="protein sequence ID" value="APA88424.1"/>
    <property type="molecule type" value="Genomic_DNA"/>
</dbReference>
<dbReference type="InterPro" id="IPR005000">
    <property type="entry name" value="Aldolase/citrate-lyase_domain"/>
</dbReference>
<protein>
    <recommendedName>
        <fullName evidence="5">HpcH/HpaI aldolase/citrate lyase domain-containing protein</fullName>
    </recommendedName>
</protein>
<dbReference type="Gene3D" id="3.20.20.60">
    <property type="entry name" value="Phosphoenolpyruvate-binding domains"/>
    <property type="match status" value="1"/>
</dbReference>
<evidence type="ECO:0000256" key="4">
    <source>
        <dbReference type="SAM" id="MobiDB-lite"/>
    </source>
</evidence>
<reference evidence="6" key="1">
    <citation type="submission" date="2016-09" db="EMBL/GenBank/DDBJ databases">
        <title>The Complete Genome of Burkholderia sprentiae wsm5005.</title>
        <authorList>
            <person name="De Meyer S."/>
            <person name="Wang P."/>
            <person name="Terpolilli J."/>
        </authorList>
    </citation>
    <scope>NUCLEOTIDE SEQUENCE [LARGE SCALE GENOMIC DNA]</scope>
    <source>
        <strain evidence="6">WSM5005</strain>
    </source>
</reference>
<evidence type="ECO:0000313" key="6">
    <source>
        <dbReference type="EMBL" id="APA88424.1"/>
    </source>
</evidence>
<dbReference type="GO" id="GO:0016832">
    <property type="term" value="F:aldehyde-lyase activity"/>
    <property type="evidence" value="ECO:0007669"/>
    <property type="project" value="TreeGrafter"/>
</dbReference>
<dbReference type="InterPro" id="IPR050251">
    <property type="entry name" value="HpcH-HpaI_aldolase"/>
</dbReference>
<proteinExistence type="inferred from homology"/>
<accession>A0A1I9YQE7</accession>
<feature type="compositionally biased region" description="Basic and acidic residues" evidence="4">
    <location>
        <begin position="120"/>
        <end position="135"/>
    </location>
</feature>
<keyword evidence="2" id="KW-0479">Metal-binding</keyword>
<dbReference type="InterPro" id="IPR040442">
    <property type="entry name" value="Pyrv_kinase-like_dom_sf"/>
</dbReference>
<feature type="region of interest" description="Disordered" evidence="4">
    <location>
        <begin position="112"/>
        <end position="135"/>
    </location>
</feature>
<keyword evidence="3" id="KW-0456">Lyase</keyword>
<name>A0A1I9YQE7_9BURK</name>
<dbReference type="SUPFAM" id="SSF51621">
    <property type="entry name" value="Phosphoenolpyruvate/pyruvate domain"/>
    <property type="match status" value="1"/>
</dbReference>
<dbReference type="Pfam" id="PF03328">
    <property type="entry name" value="HpcH_HpaI"/>
    <property type="match status" value="1"/>
</dbReference>
<sequence>MLRPVRSNAALIKQLPDIGAQSLLLPMIETPEQAADAVATRRYPPRGIRDVGSALAPRWNCIPDYLATVAQELCVLVQVKNKTGLGNLAAIANTGSIDGVFFGLARIDGPARQAGRASRPGRDPQRYPDGARYEQSCRRAGARPRDCDGIPRSGCDVRRGGYGTGLFSKAASDLSASYKQIATLSTAPKGGY</sequence>
<comment type="similarity">
    <text evidence="1">Belongs to the HpcH/HpaI aldolase family.</text>
</comment>
<evidence type="ECO:0000256" key="3">
    <source>
        <dbReference type="ARBA" id="ARBA00023239"/>
    </source>
</evidence>